<dbReference type="SUPFAM" id="SSF56349">
    <property type="entry name" value="DNA breaking-rejoining enzymes"/>
    <property type="match status" value="1"/>
</dbReference>
<dbReference type="OrthoDB" id="5391994at2"/>
<dbReference type="PROSITE" id="PS51898">
    <property type="entry name" value="TYR_RECOMBINASE"/>
    <property type="match status" value="1"/>
</dbReference>
<keyword evidence="4" id="KW-1185">Reference proteome</keyword>
<name>A0A222G9H8_9GAMM</name>
<accession>A0A222G9H8</accession>
<feature type="domain" description="Tyr recombinase" evidence="2">
    <location>
        <begin position="1"/>
        <end position="75"/>
    </location>
</feature>
<gene>
    <name evidence="3" type="ORF">B5D82_12720</name>
</gene>
<protein>
    <recommendedName>
        <fullName evidence="2">Tyr recombinase domain-containing protein</fullName>
    </recommendedName>
</protein>
<dbReference type="RefSeq" id="WP_081152015.1">
    <property type="nucleotide sequence ID" value="NZ_CP020465.1"/>
</dbReference>
<reference evidence="3 4" key="1">
    <citation type="submission" date="2017-08" db="EMBL/GenBank/DDBJ databases">
        <title>Complete genome of Colwellia sp. NB097-1, a psychrophile bacterium ioslated from Bering Sea.</title>
        <authorList>
            <person name="Chen X."/>
        </authorList>
    </citation>
    <scope>NUCLEOTIDE SEQUENCE [LARGE SCALE GENOMIC DNA]</scope>
    <source>
        <strain evidence="3 4">NB097-1</strain>
    </source>
</reference>
<dbReference type="KEGG" id="cber:B5D82_12720"/>
<dbReference type="InterPro" id="IPR013762">
    <property type="entry name" value="Integrase-like_cat_sf"/>
</dbReference>
<dbReference type="GO" id="GO:0003677">
    <property type="term" value="F:DNA binding"/>
    <property type="evidence" value="ECO:0007669"/>
    <property type="project" value="InterPro"/>
</dbReference>
<dbReference type="AlphaFoldDB" id="A0A222G9H8"/>
<keyword evidence="1" id="KW-0233">DNA recombination</keyword>
<dbReference type="GO" id="GO:0006310">
    <property type="term" value="P:DNA recombination"/>
    <property type="evidence" value="ECO:0007669"/>
    <property type="project" value="UniProtKB-KW"/>
</dbReference>
<sequence length="75" mass="8902">MYLTPFNNRAIYHNCWQPALKRSGIKFRKQYNTRHTYASTMLTENKPIAWVARQLGHSDIAMTLSTYARWIPENK</sequence>
<evidence type="ECO:0000259" key="2">
    <source>
        <dbReference type="PROSITE" id="PS51898"/>
    </source>
</evidence>
<dbReference type="InterPro" id="IPR011010">
    <property type="entry name" value="DNA_brk_join_enz"/>
</dbReference>
<evidence type="ECO:0000313" key="3">
    <source>
        <dbReference type="EMBL" id="ASP48555.1"/>
    </source>
</evidence>
<evidence type="ECO:0000256" key="1">
    <source>
        <dbReference type="ARBA" id="ARBA00023172"/>
    </source>
</evidence>
<dbReference type="InterPro" id="IPR002104">
    <property type="entry name" value="Integrase_catalytic"/>
</dbReference>
<organism evidence="3 4">
    <name type="scientific">Cognaticolwellia beringensis</name>
    <dbReference type="NCBI Taxonomy" id="1967665"/>
    <lineage>
        <taxon>Bacteria</taxon>
        <taxon>Pseudomonadati</taxon>
        <taxon>Pseudomonadota</taxon>
        <taxon>Gammaproteobacteria</taxon>
        <taxon>Alteromonadales</taxon>
        <taxon>Colwelliaceae</taxon>
        <taxon>Cognaticolwellia</taxon>
    </lineage>
</organism>
<dbReference type="GO" id="GO:0015074">
    <property type="term" value="P:DNA integration"/>
    <property type="evidence" value="ECO:0007669"/>
    <property type="project" value="InterPro"/>
</dbReference>
<dbReference type="Gene3D" id="1.10.443.10">
    <property type="entry name" value="Intergrase catalytic core"/>
    <property type="match status" value="1"/>
</dbReference>
<dbReference type="Pfam" id="PF00589">
    <property type="entry name" value="Phage_integrase"/>
    <property type="match status" value="1"/>
</dbReference>
<proteinExistence type="predicted"/>
<dbReference type="EMBL" id="CP020465">
    <property type="protein sequence ID" value="ASP48555.1"/>
    <property type="molecule type" value="Genomic_DNA"/>
</dbReference>
<evidence type="ECO:0000313" key="4">
    <source>
        <dbReference type="Proteomes" id="UP000202259"/>
    </source>
</evidence>
<dbReference type="Proteomes" id="UP000202259">
    <property type="component" value="Chromosome"/>
</dbReference>